<feature type="compositionally biased region" description="Low complexity" evidence="1">
    <location>
        <begin position="1"/>
        <end position="11"/>
    </location>
</feature>
<proteinExistence type="predicted"/>
<name>A0A2N5UVZ6_9BASI</name>
<protein>
    <submittedName>
        <fullName evidence="2">Uncharacterized protein</fullName>
    </submittedName>
</protein>
<sequence>MTAARRSAAARGTTNQRVELQPKGLQIPGWPTTSSLRSPRQSTLQSLTLSTSDWKTPCAVSLFKLNPTKCQPTDSWLSAQTFEEAPEGGTNLVQMCLAQPQEQPTQRKQPKGKGNQTTPVPERKVYLNHKTKDTQDMANKTNPLPALRGKWQN</sequence>
<evidence type="ECO:0000313" key="3">
    <source>
        <dbReference type="Proteomes" id="UP000235392"/>
    </source>
</evidence>
<accession>A0A2N5UVZ6</accession>
<evidence type="ECO:0000256" key="1">
    <source>
        <dbReference type="SAM" id="MobiDB-lite"/>
    </source>
</evidence>
<organism evidence="2 3">
    <name type="scientific">Puccinia coronata f. sp. avenae</name>
    <dbReference type="NCBI Taxonomy" id="200324"/>
    <lineage>
        <taxon>Eukaryota</taxon>
        <taxon>Fungi</taxon>
        <taxon>Dikarya</taxon>
        <taxon>Basidiomycota</taxon>
        <taxon>Pucciniomycotina</taxon>
        <taxon>Pucciniomycetes</taxon>
        <taxon>Pucciniales</taxon>
        <taxon>Pucciniaceae</taxon>
        <taxon>Puccinia</taxon>
    </lineage>
</organism>
<feature type="region of interest" description="Disordered" evidence="1">
    <location>
        <begin position="97"/>
        <end position="153"/>
    </location>
</feature>
<dbReference type="Proteomes" id="UP000235392">
    <property type="component" value="Unassembled WGS sequence"/>
</dbReference>
<evidence type="ECO:0000313" key="2">
    <source>
        <dbReference type="EMBL" id="PLW41914.1"/>
    </source>
</evidence>
<feature type="compositionally biased region" description="Basic and acidic residues" evidence="1">
    <location>
        <begin position="121"/>
        <end position="135"/>
    </location>
</feature>
<dbReference type="EMBL" id="PGCI01000084">
    <property type="protein sequence ID" value="PLW41914.1"/>
    <property type="molecule type" value="Genomic_DNA"/>
</dbReference>
<dbReference type="AlphaFoldDB" id="A0A2N5UVZ6"/>
<comment type="caution">
    <text evidence="2">The sequence shown here is derived from an EMBL/GenBank/DDBJ whole genome shotgun (WGS) entry which is preliminary data.</text>
</comment>
<reference evidence="2 3" key="1">
    <citation type="submission" date="2017-11" db="EMBL/GenBank/DDBJ databases">
        <title>De novo assembly and phasing of dikaryotic genomes from two isolates of Puccinia coronata f. sp. avenae, the causal agent of oat crown rust.</title>
        <authorList>
            <person name="Miller M.E."/>
            <person name="Zhang Y."/>
            <person name="Omidvar V."/>
            <person name="Sperschneider J."/>
            <person name="Schwessinger B."/>
            <person name="Raley C."/>
            <person name="Palmer J.M."/>
            <person name="Garnica D."/>
            <person name="Upadhyaya N."/>
            <person name="Rathjen J."/>
            <person name="Taylor J.M."/>
            <person name="Park R.F."/>
            <person name="Dodds P.N."/>
            <person name="Hirsch C.D."/>
            <person name="Kianian S.F."/>
            <person name="Figueroa M."/>
        </authorList>
    </citation>
    <scope>NUCLEOTIDE SEQUENCE [LARGE SCALE GENOMIC DNA]</scope>
    <source>
        <strain evidence="2">12SD80</strain>
    </source>
</reference>
<gene>
    <name evidence="2" type="ORF">PCASD_12816</name>
</gene>
<feature type="region of interest" description="Disordered" evidence="1">
    <location>
        <begin position="1"/>
        <end position="39"/>
    </location>
</feature>